<reference evidence="1 2" key="1">
    <citation type="journal article" date="2019" name="Nat. Ecol. Evol.">
        <title>Megaphylogeny resolves global patterns of mushroom evolution.</title>
        <authorList>
            <person name="Varga T."/>
            <person name="Krizsan K."/>
            <person name="Foldi C."/>
            <person name="Dima B."/>
            <person name="Sanchez-Garcia M."/>
            <person name="Sanchez-Ramirez S."/>
            <person name="Szollosi G.J."/>
            <person name="Szarkandi J.G."/>
            <person name="Papp V."/>
            <person name="Albert L."/>
            <person name="Andreopoulos W."/>
            <person name="Angelini C."/>
            <person name="Antonin V."/>
            <person name="Barry K.W."/>
            <person name="Bougher N.L."/>
            <person name="Buchanan P."/>
            <person name="Buyck B."/>
            <person name="Bense V."/>
            <person name="Catcheside P."/>
            <person name="Chovatia M."/>
            <person name="Cooper J."/>
            <person name="Damon W."/>
            <person name="Desjardin D."/>
            <person name="Finy P."/>
            <person name="Geml J."/>
            <person name="Haridas S."/>
            <person name="Hughes K."/>
            <person name="Justo A."/>
            <person name="Karasinski D."/>
            <person name="Kautmanova I."/>
            <person name="Kiss B."/>
            <person name="Kocsube S."/>
            <person name="Kotiranta H."/>
            <person name="LaButti K.M."/>
            <person name="Lechner B.E."/>
            <person name="Liimatainen K."/>
            <person name="Lipzen A."/>
            <person name="Lukacs Z."/>
            <person name="Mihaltcheva S."/>
            <person name="Morgado L.N."/>
            <person name="Niskanen T."/>
            <person name="Noordeloos M.E."/>
            <person name="Ohm R.A."/>
            <person name="Ortiz-Santana B."/>
            <person name="Ovrebo C."/>
            <person name="Racz N."/>
            <person name="Riley R."/>
            <person name="Savchenko A."/>
            <person name="Shiryaev A."/>
            <person name="Soop K."/>
            <person name="Spirin V."/>
            <person name="Szebenyi C."/>
            <person name="Tomsovsky M."/>
            <person name="Tulloss R.E."/>
            <person name="Uehling J."/>
            <person name="Grigoriev I.V."/>
            <person name="Vagvolgyi C."/>
            <person name="Papp T."/>
            <person name="Martin F.M."/>
            <person name="Miettinen O."/>
            <person name="Hibbett D.S."/>
            <person name="Nagy L.G."/>
        </authorList>
    </citation>
    <scope>NUCLEOTIDE SEQUENCE [LARGE SCALE GENOMIC DNA]</scope>
    <source>
        <strain evidence="1 2">FP101781</strain>
    </source>
</reference>
<evidence type="ECO:0000313" key="1">
    <source>
        <dbReference type="EMBL" id="TEB28683.1"/>
    </source>
</evidence>
<gene>
    <name evidence="1" type="ORF">FA13DRAFT_777340</name>
</gene>
<dbReference type="EMBL" id="QPFP01000031">
    <property type="protein sequence ID" value="TEB28683.1"/>
    <property type="molecule type" value="Genomic_DNA"/>
</dbReference>
<accession>A0A4Y7T3D1</accession>
<keyword evidence="2" id="KW-1185">Reference proteome</keyword>
<dbReference type="Proteomes" id="UP000298030">
    <property type="component" value="Unassembled WGS sequence"/>
</dbReference>
<organism evidence="1 2">
    <name type="scientific">Coprinellus micaceus</name>
    <name type="common">Glistening ink-cap mushroom</name>
    <name type="synonym">Coprinus micaceus</name>
    <dbReference type="NCBI Taxonomy" id="71717"/>
    <lineage>
        <taxon>Eukaryota</taxon>
        <taxon>Fungi</taxon>
        <taxon>Dikarya</taxon>
        <taxon>Basidiomycota</taxon>
        <taxon>Agaricomycotina</taxon>
        <taxon>Agaricomycetes</taxon>
        <taxon>Agaricomycetidae</taxon>
        <taxon>Agaricales</taxon>
        <taxon>Agaricineae</taxon>
        <taxon>Psathyrellaceae</taxon>
        <taxon>Coprinellus</taxon>
    </lineage>
</organism>
<sequence length="57" mass="6107">MPCHCSSSGALFRPCRQPAQVNHPLANQLSHTFKILPIPTNVALPSPLLGIVVDCES</sequence>
<protein>
    <submittedName>
        <fullName evidence="1">Uncharacterized protein</fullName>
    </submittedName>
</protein>
<proteinExistence type="predicted"/>
<dbReference type="AlphaFoldDB" id="A0A4Y7T3D1"/>
<name>A0A4Y7T3D1_COPMI</name>
<evidence type="ECO:0000313" key="2">
    <source>
        <dbReference type="Proteomes" id="UP000298030"/>
    </source>
</evidence>
<comment type="caution">
    <text evidence="1">The sequence shown here is derived from an EMBL/GenBank/DDBJ whole genome shotgun (WGS) entry which is preliminary data.</text>
</comment>